<dbReference type="InterPro" id="IPR015449">
    <property type="entry name" value="K_chnl_Ca-activ_SK"/>
</dbReference>
<dbReference type="GO" id="GO:0016020">
    <property type="term" value="C:membrane"/>
    <property type="evidence" value="ECO:0007669"/>
    <property type="project" value="InterPro"/>
</dbReference>
<dbReference type="EMBL" id="UYSL01007433">
    <property type="protein sequence ID" value="VDL67793.1"/>
    <property type="molecule type" value="Genomic_DNA"/>
</dbReference>
<dbReference type="Proteomes" id="UP000271162">
    <property type="component" value="Unassembled WGS sequence"/>
</dbReference>
<feature type="transmembrane region" description="Helical" evidence="1">
    <location>
        <begin position="55"/>
        <end position="77"/>
    </location>
</feature>
<keyword evidence="1" id="KW-0472">Membrane</keyword>
<evidence type="ECO:0000313" key="2">
    <source>
        <dbReference type="EMBL" id="VDL67793.1"/>
    </source>
</evidence>
<keyword evidence="3" id="KW-1185">Reference proteome</keyword>
<evidence type="ECO:0000313" key="3">
    <source>
        <dbReference type="Proteomes" id="UP000271162"/>
    </source>
</evidence>
<evidence type="ECO:0000256" key="1">
    <source>
        <dbReference type="SAM" id="Phobius"/>
    </source>
</evidence>
<reference evidence="2 3" key="2">
    <citation type="submission" date="2018-11" db="EMBL/GenBank/DDBJ databases">
        <authorList>
            <consortium name="Pathogen Informatics"/>
        </authorList>
    </citation>
    <scope>NUCLEOTIDE SEQUENCE [LARGE SCALE GENOMIC DNA]</scope>
</reference>
<sequence length="148" mass="16276">MQLAHHSGLLGLLHQVKITDRALVLAMLGILVMVVDAEMTGQNLFGITKAHPVSLMLRSFVALSTIALLTQIVLYHINDIVLDLVDCGADDWRVVVTTDRAIQFCTEFLLCAICPLPGTGSLHWSFIETTRNMQAGHGRSFYVKEANS</sequence>
<dbReference type="OMA" id="XGGRLIR"/>
<accession>A0A0N4XNV1</accession>
<dbReference type="PANTHER" id="PTHR10153">
    <property type="entry name" value="SMALL CONDUCTANCE CALCIUM-ACTIVATED POTASSIUM CHANNEL"/>
    <property type="match status" value="1"/>
</dbReference>
<keyword evidence="1" id="KW-0812">Transmembrane</keyword>
<proteinExistence type="predicted"/>
<evidence type="ECO:0000313" key="4">
    <source>
        <dbReference type="WBParaSite" id="NBR_0000420301-mRNA-1"/>
    </source>
</evidence>
<dbReference type="Pfam" id="PF03530">
    <property type="entry name" value="SK_channel"/>
    <property type="match status" value="1"/>
</dbReference>
<dbReference type="AlphaFoldDB" id="A0A0N4XNV1"/>
<keyword evidence="1" id="KW-1133">Transmembrane helix</keyword>
<dbReference type="GO" id="GO:0016286">
    <property type="term" value="F:small conductance calcium-activated potassium channel activity"/>
    <property type="evidence" value="ECO:0007669"/>
    <property type="project" value="InterPro"/>
</dbReference>
<protein>
    <submittedName>
        <fullName evidence="4">Membrane spanning protein</fullName>
    </submittedName>
</protein>
<dbReference type="STRING" id="27835.A0A0N4XNV1"/>
<feature type="transmembrane region" description="Helical" evidence="1">
    <location>
        <begin position="18"/>
        <end position="35"/>
    </location>
</feature>
<gene>
    <name evidence="2" type="ORF">NBR_LOCUS4204</name>
</gene>
<reference evidence="4" key="1">
    <citation type="submission" date="2017-02" db="UniProtKB">
        <authorList>
            <consortium name="WormBaseParasite"/>
        </authorList>
    </citation>
    <scope>IDENTIFICATION</scope>
</reference>
<name>A0A0N4XNV1_NIPBR</name>
<organism evidence="4">
    <name type="scientific">Nippostrongylus brasiliensis</name>
    <name type="common">Rat hookworm</name>
    <dbReference type="NCBI Taxonomy" id="27835"/>
    <lineage>
        <taxon>Eukaryota</taxon>
        <taxon>Metazoa</taxon>
        <taxon>Ecdysozoa</taxon>
        <taxon>Nematoda</taxon>
        <taxon>Chromadorea</taxon>
        <taxon>Rhabditida</taxon>
        <taxon>Rhabditina</taxon>
        <taxon>Rhabditomorpha</taxon>
        <taxon>Strongyloidea</taxon>
        <taxon>Heligmosomidae</taxon>
        <taxon>Nippostrongylus</taxon>
    </lineage>
</organism>
<dbReference type="WBParaSite" id="NBR_0000420301-mRNA-1">
    <property type="protein sequence ID" value="NBR_0000420301-mRNA-1"/>
    <property type="gene ID" value="NBR_0000420301"/>
</dbReference>